<protein>
    <submittedName>
        <fullName evidence="6">Substrate-binding domain-containing protein</fullName>
    </submittedName>
</protein>
<evidence type="ECO:0000256" key="1">
    <source>
        <dbReference type="ARBA" id="ARBA00004196"/>
    </source>
</evidence>
<gene>
    <name evidence="6" type="ORF">H9910_09860</name>
</gene>
<feature type="domain" description="Periplasmic binding protein" evidence="5">
    <location>
        <begin position="51"/>
        <end position="303"/>
    </location>
</feature>
<dbReference type="SUPFAM" id="SSF53822">
    <property type="entry name" value="Periplasmic binding protein-like I"/>
    <property type="match status" value="1"/>
</dbReference>
<organism evidence="6 7">
    <name type="scientific">Candidatus Mediterraneibacter quadrami</name>
    <dbReference type="NCBI Taxonomy" id="2838684"/>
    <lineage>
        <taxon>Bacteria</taxon>
        <taxon>Bacillati</taxon>
        <taxon>Bacillota</taxon>
        <taxon>Clostridia</taxon>
        <taxon>Lachnospirales</taxon>
        <taxon>Lachnospiraceae</taxon>
        <taxon>Mediterraneibacter</taxon>
    </lineage>
</organism>
<dbReference type="InterPro" id="IPR025997">
    <property type="entry name" value="SBP_2_dom"/>
</dbReference>
<dbReference type="AlphaFoldDB" id="A0A9D2RHV6"/>
<dbReference type="Proteomes" id="UP000823909">
    <property type="component" value="Unassembled WGS sequence"/>
</dbReference>
<comment type="similarity">
    <text evidence="2">Belongs to the bacterial solute-binding protein 2 family.</text>
</comment>
<dbReference type="EMBL" id="DWUU01000059">
    <property type="protein sequence ID" value="HJD43283.1"/>
    <property type="molecule type" value="Genomic_DNA"/>
</dbReference>
<proteinExistence type="inferred from homology"/>
<sequence>MVKKGLIIVLAAVLLSCGVTGCKQNVGTPEDNAVVEETEEDTGEGQTNRLFGFSCADLSDPFCEVLKDSVSVSLEEQGDRILVRDAGKSAEVQADQILEMIESGVETVFLIPADPEKITGALESLKEAEIPVINLDVRVQEAGLTDGFIGSDNYSAGMFCAEDLIRRMPDGGQIGILECTEISSVVERINGFEETVQNAGFEVTGRISAMPDDGEKIREELRSMLSDKRLPDVLMCGDDRMALCAMDVLQASGRSDVIVYSIGGSPAVKSALKKTDSALAGIGALSPINMGRTAVKTASVLLENGACEPEIYVETFFIDRENIDMYGTDGWQ</sequence>
<dbReference type="InterPro" id="IPR028082">
    <property type="entry name" value="Peripla_BP_I"/>
</dbReference>
<name>A0A9D2RHV6_9FIRM</name>
<evidence type="ECO:0000313" key="7">
    <source>
        <dbReference type="Proteomes" id="UP000823909"/>
    </source>
</evidence>
<dbReference type="GO" id="GO:0030246">
    <property type="term" value="F:carbohydrate binding"/>
    <property type="evidence" value="ECO:0007669"/>
    <property type="project" value="UniProtKB-ARBA"/>
</dbReference>
<comment type="caution">
    <text evidence="6">The sequence shown here is derived from an EMBL/GenBank/DDBJ whole genome shotgun (WGS) entry which is preliminary data.</text>
</comment>
<keyword evidence="3 4" id="KW-0732">Signal</keyword>
<dbReference type="PANTHER" id="PTHR46847">
    <property type="entry name" value="D-ALLOSE-BINDING PERIPLASMIC PROTEIN-RELATED"/>
    <property type="match status" value="1"/>
</dbReference>
<feature type="chain" id="PRO_5038887713" evidence="4">
    <location>
        <begin position="22"/>
        <end position="332"/>
    </location>
</feature>
<evidence type="ECO:0000259" key="5">
    <source>
        <dbReference type="Pfam" id="PF13407"/>
    </source>
</evidence>
<accession>A0A9D2RHV6</accession>
<evidence type="ECO:0000313" key="6">
    <source>
        <dbReference type="EMBL" id="HJD43283.1"/>
    </source>
</evidence>
<dbReference type="PANTHER" id="PTHR46847:SF1">
    <property type="entry name" value="D-ALLOSE-BINDING PERIPLASMIC PROTEIN-RELATED"/>
    <property type="match status" value="1"/>
</dbReference>
<reference evidence="6" key="2">
    <citation type="submission" date="2021-04" db="EMBL/GenBank/DDBJ databases">
        <authorList>
            <person name="Gilroy R."/>
        </authorList>
    </citation>
    <scope>NUCLEOTIDE SEQUENCE</scope>
    <source>
        <strain evidence="6">ChiBcec15-3976</strain>
    </source>
</reference>
<feature type="signal peptide" evidence="4">
    <location>
        <begin position="1"/>
        <end position="21"/>
    </location>
</feature>
<evidence type="ECO:0000256" key="3">
    <source>
        <dbReference type="ARBA" id="ARBA00022729"/>
    </source>
</evidence>
<dbReference type="Pfam" id="PF13407">
    <property type="entry name" value="Peripla_BP_4"/>
    <property type="match status" value="1"/>
</dbReference>
<evidence type="ECO:0000256" key="4">
    <source>
        <dbReference type="SAM" id="SignalP"/>
    </source>
</evidence>
<comment type="subcellular location">
    <subcellularLocation>
        <location evidence="1">Cell envelope</location>
    </subcellularLocation>
</comment>
<dbReference type="PROSITE" id="PS51257">
    <property type="entry name" value="PROKAR_LIPOPROTEIN"/>
    <property type="match status" value="1"/>
</dbReference>
<dbReference type="GO" id="GO:0030313">
    <property type="term" value="C:cell envelope"/>
    <property type="evidence" value="ECO:0007669"/>
    <property type="project" value="UniProtKB-SubCell"/>
</dbReference>
<evidence type="ECO:0000256" key="2">
    <source>
        <dbReference type="ARBA" id="ARBA00007639"/>
    </source>
</evidence>
<dbReference type="Gene3D" id="3.40.50.2300">
    <property type="match status" value="2"/>
</dbReference>
<reference evidence="6" key="1">
    <citation type="journal article" date="2021" name="PeerJ">
        <title>Extensive microbial diversity within the chicken gut microbiome revealed by metagenomics and culture.</title>
        <authorList>
            <person name="Gilroy R."/>
            <person name="Ravi A."/>
            <person name="Getino M."/>
            <person name="Pursley I."/>
            <person name="Horton D.L."/>
            <person name="Alikhan N.F."/>
            <person name="Baker D."/>
            <person name="Gharbi K."/>
            <person name="Hall N."/>
            <person name="Watson M."/>
            <person name="Adriaenssens E.M."/>
            <person name="Foster-Nyarko E."/>
            <person name="Jarju S."/>
            <person name="Secka A."/>
            <person name="Antonio M."/>
            <person name="Oren A."/>
            <person name="Chaudhuri R.R."/>
            <person name="La Ragione R."/>
            <person name="Hildebrand F."/>
            <person name="Pallen M.J."/>
        </authorList>
    </citation>
    <scope>NUCLEOTIDE SEQUENCE</scope>
    <source>
        <strain evidence="6">ChiBcec15-3976</strain>
    </source>
</reference>